<dbReference type="GO" id="GO:0004709">
    <property type="term" value="F:MAP kinase kinase kinase activity"/>
    <property type="evidence" value="ECO:0007669"/>
    <property type="project" value="UniProtKB-EC"/>
</dbReference>
<evidence type="ECO:0000256" key="6">
    <source>
        <dbReference type="ARBA" id="ARBA00022840"/>
    </source>
</evidence>
<feature type="compositionally biased region" description="Low complexity" evidence="10">
    <location>
        <begin position="20"/>
        <end position="50"/>
    </location>
</feature>
<comment type="catalytic activity">
    <reaction evidence="8">
        <text>L-seryl-[protein] + ATP = O-phospho-L-seryl-[protein] + ADP + H(+)</text>
        <dbReference type="Rhea" id="RHEA:17989"/>
        <dbReference type="Rhea" id="RHEA-COMP:9863"/>
        <dbReference type="Rhea" id="RHEA-COMP:11604"/>
        <dbReference type="ChEBI" id="CHEBI:15378"/>
        <dbReference type="ChEBI" id="CHEBI:29999"/>
        <dbReference type="ChEBI" id="CHEBI:30616"/>
        <dbReference type="ChEBI" id="CHEBI:83421"/>
        <dbReference type="ChEBI" id="CHEBI:456216"/>
        <dbReference type="EC" id="2.7.11.25"/>
    </reaction>
</comment>
<feature type="binding site" evidence="9">
    <location>
        <position position="419"/>
    </location>
    <ligand>
        <name>ATP</name>
        <dbReference type="ChEBI" id="CHEBI:30616"/>
    </ligand>
</feature>
<feature type="region of interest" description="Disordered" evidence="10">
    <location>
        <begin position="17"/>
        <end position="209"/>
    </location>
</feature>
<evidence type="ECO:0000256" key="2">
    <source>
        <dbReference type="ARBA" id="ARBA00012406"/>
    </source>
</evidence>
<dbReference type="EC" id="2.7.11.25" evidence="2"/>
<dbReference type="Pfam" id="PF00069">
    <property type="entry name" value="Pkinase"/>
    <property type="match status" value="1"/>
</dbReference>
<reference evidence="12 13" key="1">
    <citation type="submission" date="2018-02" db="EMBL/GenBank/DDBJ databases">
        <title>Draft genome of wild Prunus yedoensis var. nudiflora.</title>
        <authorList>
            <person name="Baek S."/>
            <person name="Kim J.-H."/>
            <person name="Choi K."/>
            <person name="Kim G.-B."/>
            <person name="Cho A."/>
            <person name="Jang H."/>
            <person name="Shin C.-H."/>
            <person name="Yu H.-J."/>
            <person name="Mun J.-H."/>
        </authorList>
    </citation>
    <scope>NUCLEOTIDE SEQUENCE [LARGE SCALE GENOMIC DNA]</scope>
    <source>
        <strain evidence="13">cv. Jeju island</strain>
        <tissue evidence="12">Leaf</tissue>
    </source>
</reference>
<dbReference type="SUPFAM" id="SSF56112">
    <property type="entry name" value="Protein kinase-like (PK-like)"/>
    <property type="match status" value="1"/>
</dbReference>
<dbReference type="PANTHER" id="PTHR48016">
    <property type="entry name" value="MAP KINASE KINASE KINASE SSK2-RELATED-RELATED"/>
    <property type="match status" value="1"/>
</dbReference>
<dbReference type="Gene3D" id="1.10.510.10">
    <property type="entry name" value="Transferase(Phosphotransferase) domain 1"/>
    <property type="match status" value="1"/>
</dbReference>
<sequence length="689" mass="75379">MAQVSFRLSKPLAFSITQKPSSSFSLRRPSASTSTSTSSVSSPSASSVSALKQDTGGCCEQSPKRLTRQKKLRHINDQDLCFPLPEKSRSSPTSPEYSTRKSTSPDRESKSNHWPSSPAAAPQPLPLPESPVIGRPGSVPKDAFFRKKRNQVATTPAPQNSNSSNRQGPSSSAPQNSNSSNRQGPSSSAPLTNSSNRRRALSSQDVNNNGGGFNYNLGLNVFSRTAQANGVSSPLSPQRSNFVEMDGFPVHVATISPINCSSNYHRGKRQENESYNFSKSAPTSGFSSPAVSPRRSKAGEPNNIAHSPSHSPLPSPTSRSSCFNHKNSNGNVFAWHHKSFTEGFSERGESSSQVNAHPLPLPPGAVVLPQPSSMHHNAELLSTSSMNGQWQKGKLIGRGTFGSVYLATNRETGALCAMKEVDLIPDDPKSAECIKQLEQEIKVLRALKHPNIVQYYGSEVIDDHFYIYLEYVHPGSINKYVQDHIGAMTESVVRNFTRHILSGLAFLHSTKTIHRDIKGANLLVDASGVVKLADFGMAKHLNGHSYNLSLKGSPYWMAPEVIKAVMQNNADPDLALAVDIWSLGCTIVEMFNGKPPWSDFTGPQAMFKVLNTIPDIPETLSADGKDFLSWCFRRNPAERPSAIQLLEHPFVRNPHDQTVLHYAQNFTLMNLIDKLHSPRDHTKPKNGRC</sequence>
<evidence type="ECO:0000256" key="8">
    <source>
        <dbReference type="ARBA" id="ARBA00048329"/>
    </source>
</evidence>
<feature type="compositionally biased region" description="Polar residues" evidence="10">
    <location>
        <begin position="90"/>
        <end position="102"/>
    </location>
</feature>
<dbReference type="InterPro" id="IPR011009">
    <property type="entry name" value="Kinase-like_dom_sf"/>
</dbReference>
<gene>
    <name evidence="12" type="ORF">Pyn_26265</name>
</gene>
<evidence type="ECO:0000256" key="9">
    <source>
        <dbReference type="PROSITE-ProRule" id="PRU10141"/>
    </source>
</evidence>
<feature type="compositionally biased region" description="Polar residues" evidence="10">
    <location>
        <begin position="189"/>
        <end position="205"/>
    </location>
</feature>
<comment type="catalytic activity">
    <reaction evidence="7">
        <text>L-threonyl-[protein] + ATP = O-phospho-L-threonyl-[protein] + ADP + H(+)</text>
        <dbReference type="Rhea" id="RHEA:46608"/>
        <dbReference type="Rhea" id="RHEA-COMP:11060"/>
        <dbReference type="Rhea" id="RHEA-COMP:11605"/>
        <dbReference type="ChEBI" id="CHEBI:15378"/>
        <dbReference type="ChEBI" id="CHEBI:30013"/>
        <dbReference type="ChEBI" id="CHEBI:30616"/>
        <dbReference type="ChEBI" id="CHEBI:61977"/>
        <dbReference type="ChEBI" id="CHEBI:456216"/>
        <dbReference type="EC" id="2.7.11.25"/>
    </reaction>
</comment>
<comment type="caution">
    <text evidence="12">The sequence shown here is derived from an EMBL/GenBank/DDBJ whole genome shotgun (WGS) entry which is preliminary data.</text>
</comment>
<dbReference type="PANTHER" id="PTHR48016:SF12">
    <property type="entry name" value="PROTEIN KINASE DOMAIN-CONTAINING PROTEIN"/>
    <property type="match status" value="1"/>
</dbReference>
<dbReference type="GO" id="GO:0005524">
    <property type="term" value="F:ATP binding"/>
    <property type="evidence" value="ECO:0007669"/>
    <property type="project" value="UniProtKB-UniRule"/>
</dbReference>
<protein>
    <recommendedName>
        <fullName evidence="2">mitogen-activated protein kinase kinase kinase</fullName>
        <ecNumber evidence="2">2.7.11.25</ecNumber>
    </recommendedName>
</protein>
<dbReference type="InterPro" id="IPR017441">
    <property type="entry name" value="Protein_kinase_ATP_BS"/>
</dbReference>
<dbReference type="SMART" id="SM00220">
    <property type="entry name" value="S_TKc"/>
    <property type="match status" value="1"/>
</dbReference>
<feature type="domain" description="Protein kinase" evidence="11">
    <location>
        <begin position="390"/>
        <end position="651"/>
    </location>
</feature>
<evidence type="ECO:0000256" key="10">
    <source>
        <dbReference type="SAM" id="MobiDB-lite"/>
    </source>
</evidence>
<feature type="region of interest" description="Disordered" evidence="10">
    <location>
        <begin position="261"/>
        <end position="323"/>
    </location>
</feature>
<dbReference type="Proteomes" id="UP000250321">
    <property type="component" value="Unassembled WGS sequence"/>
</dbReference>
<keyword evidence="3" id="KW-0808">Transferase</keyword>
<name>A0A314UQ04_PRUYE</name>
<evidence type="ECO:0000256" key="1">
    <source>
        <dbReference type="ARBA" id="ARBA00006529"/>
    </source>
</evidence>
<accession>A0A314UQ04</accession>
<dbReference type="AlphaFoldDB" id="A0A314UQ04"/>
<dbReference type="PROSITE" id="PS00107">
    <property type="entry name" value="PROTEIN_KINASE_ATP"/>
    <property type="match status" value="1"/>
</dbReference>
<dbReference type="PROSITE" id="PS50011">
    <property type="entry name" value="PROTEIN_KINASE_DOM"/>
    <property type="match status" value="1"/>
</dbReference>
<dbReference type="InterPro" id="IPR000719">
    <property type="entry name" value="Prot_kinase_dom"/>
</dbReference>
<comment type="similarity">
    <text evidence="1">Belongs to the protein kinase superfamily. STE Ser/Thr protein kinase family. MAP kinase kinase kinase subfamily.</text>
</comment>
<keyword evidence="6 9" id="KW-0067">ATP-binding</keyword>
<dbReference type="GO" id="GO:0005737">
    <property type="term" value="C:cytoplasm"/>
    <property type="evidence" value="ECO:0007669"/>
    <property type="project" value="TreeGrafter"/>
</dbReference>
<evidence type="ECO:0000313" key="12">
    <source>
        <dbReference type="EMBL" id="PQM39605.1"/>
    </source>
</evidence>
<evidence type="ECO:0000256" key="7">
    <source>
        <dbReference type="ARBA" id="ARBA00047559"/>
    </source>
</evidence>
<evidence type="ECO:0000256" key="4">
    <source>
        <dbReference type="ARBA" id="ARBA00022741"/>
    </source>
</evidence>
<keyword evidence="4 9" id="KW-0547">Nucleotide-binding</keyword>
<feature type="compositionally biased region" description="Low complexity" evidence="10">
    <location>
        <begin position="307"/>
        <end position="321"/>
    </location>
</feature>
<dbReference type="EMBL" id="PJQY01003174">
    <property type="protein sequence ID" value="PQM39605.1"/>
    <property type="molecule type" value="Genomic_DNA"/>
</dbReference>
<evidence type="ECO:0000256" key="5">
    <source>
        <dbReference type="ARBA" id="ARBA00022777"/>
    </source>
</evidence>
<evidence type="ECO:0000259" key="11">
    <source>
        <dbReference type="PROSITE" id="PS50011"/>
    </source>
</evidence>
<organism evidence="12 13">
    <name type="scientific">Prunus yedoensis var. nudiflora</name>
    <dbReference type="NCBI Taxonomy" id="2094558"/>
    <lineage>
        <taxon>Eukaryota</taxon>
        <taxon>Viridiplantae</taxon>
        <taxon>Streptophyta</taxon>
        <taxon>Embryophyta</taxon>
        <taxon>Tracheophyta</taxon>
        <taxon>Spermatophyta</taxon>
        <taxon>Magnoliopsida</taxon>
        <taxon>eudicotyledons</taxon>
        <taxon>Gunneridae</taxon>
        <taxon>Pentapetalae</taxon>
        <taxon>rosids</taxon>
        <taxon>fabids</taxon>
        <taxon>Rosales</taxon>
        <taxon>Rosaceae</taxon>
        <taxon>Amygdaloideae</taxon>
        <taxon>Amygdaleae</taxon>
        <taxon>Prunus</taxon>
    </lineage>
</organism>
<keyword evidence="13" id="KW-1185">Reference proteome</keyword>
<feature type="compositionally biased region" description="Low complexity" evidence="10">
    <location>
        <begin position="158"/>
        <end position="188"/>
    </location>
</feature>
<dbReference type="OrthoDB" id="266718at2759"/>
<proteinExistence type="inferred from homology"/>
<evidence type="ECO:0000313" key="13">
    <source>
        <dbReference type="Proteomes" id="UP000250321"/>
    </source>
</evidence>
<dbReference type="InterPro" id="IPR050538">
    <property type="entry name" value="MAP_kinase_kinase_kinase"/>
</dbReference>
<dbReference type="STRING" id="2094558.A0A314UQ04"/>
<feature type="compositionally biased region" description="Polar residues" evidence="10">
    <location>
        <begin position="273"/>
        <end position="290"/>
    </location>
</feature>
<keyword evidence="5 12" id="KW-0418">Kinase</keyword>
<evidence type="ECO:0000256" key="3">
    <source>
        <dbReference type="ARBA" id="ARBA00022679"/>
    </source>
</evidence>
<dbReference type="FunFam" id="1.10.510.10:FF:000357">
    <property type="entry name" value="Mitogen-activated protein kinase kinase kinase 5"/>
    <property type="match status" value="1"/>
</dbReference>